<dbReference type="EMBL" id="GBGD01000950">
    <property type="protein sequence ID" value="JAC87939.1"/>
    <property type="molecule type" value="mRNA"/>
</dbReference>
<evidence type="ECO:0000256" key="2">
    <source>
        <dbReference type="ARBA" id="ARBA00005402"/>
    </source>
</evidence>
<dbReference type="GO" id="GO:0005637">
    <property type="term" value="C:nuclear inner membrane"/>
    <property type="evidence" value="ECO:0007669"/>
    <property type="project" value="TreeGrafter"/>
</dbReference>
<dbReference type="GO" id="GO:0005789">
    <property type="term" value="C:endoplasmic reticulum membrane"/>
    <property type="evidence" value="ECO:0007669"/>
    <property type="project" value="TreeGrafter"/>
</dbReference>
<dbReference type="Pfam" id="PF01222">
    <property type="entry name" value="ERG4_ERG24"/>
    <property type="match status" value="1"/>
</dbReference>
<protein>
    <submittedName>
        <fullName evidence="8">Putative lamin-b receptor-like protein</fullName>
    </submittedName>
</protein>
<evidence type="ECO:0000256" key="3">
    <source>
        <dbReference type="ARBA" id="ARBA00022692"/>
    </source>
</evidence>
<keyword evidence="4 7" id="KW-1133">Transmembrane helix</keyword>
<keyword evidence="3 7" id="KW-0812">Transmembrane</keyword>
<organism evidence="8">
    <name type="scientific">Panstrongylus megistus</name>
    <dbReference type="NCBI Taxonomy" id="65343"/>
    <lineage>
        <taxon>Eukaryota</taxon>
        <taxon>Metazoa</taxon>
        <taxon>Ecdysozoa</taxon>
        <taxon>Arthropoda</taxon>
        <taxon>Hexapoda</taxon>
        <taxon>Insecta</taxon>
        <taxon>Pterygota</taxon>
        <taxon>Neoptera</taxon>
        <taxon>Paraneoptera</taxon>
        <taxon>Hemiptera</taxon>
        <taxon>Heteroptera</taxon>
        <taxon>Panheteroptera</taxon>
        <taxon>Cimicomorpha</taxon>
        <taxon>Reduviidae</taxon>
        <taxon>Triatominae</taxon>
        <taxon>Panstrongylus</taxon>
    </lineage>
</organism>
<feature type="transmembrane region" description="Helical" evidence="7">
    <location>
        <begin position="426"/>
        <end position="446"/>
    </location>
</feature>
<dbReference type="PANTHER" id="PTHR21257:SF52">
    <property type="entry name" value="DELTA(14)-STEROL REDUCTASE TM7SF2"/>
    <property type="match status" value="1"/>
</dbReference>
<feature type="region of interest" description="Disordered" evidence="6">
    <location>
        <begin position="1"/>
        <end position="64"/>
    </location>
</feature>
<feature type="compositionally biased region" description="Basic and acidic residues" evidence="6">
    <location>
        <begin position="21"/>
        <end position="39"/>
    </location>
</feature>
<evidence type="ECO:0000256" key="5">
    <source>
        <dbReference type="ARBA" id="ARBA00023136"/>
    </source>
</evidence>
<feature type="transmembrane region" description="Helical" evidence="7">
    <location>
        <begin position="355"/>
        <end position="374"/>
    </location>
</feature>
<evidence type="ECO:0000256" key="1">
    <source>
        <dbReference type="ARBA" id="ARBA00004141"/>
    </source>
</evidence>
<feature type="transmembrane region" description="Helical" evidence="7">
    <location>
        <begin position="386"/>
        <end position="406"/>
    </location>
</feature>
<keyword evidence="5 7" id="KW-0472">Membrane</keyword>
<feature type="transmembrane region" description="Helical" evidence="7">
    <location>
        <begin position="297"/>
        <end position="317"/>
    </location>
</feature>
<sequence length="584" mass="66124">RYFAEVPVKRDRSRSRGRKPKSPERGSKKSDLPDSNKLDKPRRRSPSRNSKSSRSPGRKKVLEEKAIKPSLISSLETRSSRFEEIIRSSISPERAKLEEVIRSSVSRFEEVIAEVAPSIKRRTKRIISNTIDSGIVGSEGLEYMTSLSEKSDLIDKDINAINTVNNNKKNYNLDSSYREFGGFLGAFTLILLMPILVIAAQLFCTQENCMPVPTKIVLSLRRFFDLDASLWYIGFFVAQLLLSAVPLGPRLYAVGSQGFGLSYWRNGPACVILTVSFLAGIKYYFSFPLVKLLDKTMPLLITAIVCALVLIVFLYFFSNRGDNDINPYAQTDNIIYDMYMGREINPRWGPFDLKITLIRSSLILVLVYNGLLMLKEFEAKSVLSEYSVMLLMICALQIILALDPLICESSLVSSFVVTQEGTGYNLIMILAVMPFWITLIPKYLYFSKPQHNYWAIAVTSLLYLVGHAIYRISCLQRDNFLRNPVSLKPSDVLYSRHPERVFRGGLRAVVRYPECGGLLLVILSWCIGCLLVSSLHWIPVSVLLVTTVAFIIYIRRLDNRSSVKHNIPWAAYVSNTSALIPHVY</sequence>
<feature type="transmembrane region" description="Helical" evidence="7">
    <location>
        <begin position="266"/>
        <end position="285"/>
    </location>
</feature>
<evidence type="ECO:0000256" key="6">
    <source>
        <dbReference type="SAM" id="MobiDB-lite"/>
    </source>
</evidence>
<dbReference type="Gene3D" id="1.20.120.1630">
    <property type="match status" value="1"/>
</dbReference>
<name>A0A069DZB1_9HEMI</name>
<dbReference type="GO" id="GO:0050613">
    <property type="term" value="F:Delta14-sterol reductase activity"/>
    <property type="evidence" value="ECO:0007669"/>
    <property type="project" value="TreeGrafter"/>
</dbReference>
<evidence type="ECO:0000313" key="8">
    <source>
        <dbReference type="EMBL" id="JAC87939.1"/>
    </source>
</evidence>
<reference evidence="8" key="1">
    <citation type="journal article" date="2015" name="J. Med. Entomol.">
        <title>A Deep Insight Into the Sialotranscriptome of the Chagas Disease Vector, Panstrongylus megistus (Hemiptera: Heteroptera).</title>
        <authorList>
            <person name="Ribeiro J.M."/>
            <person name="Schwarz A."/>
            <person name="Francischetti I.M."/>
        </authorList>
    </citation>
    <scope>NUCLEOTIDE SEQUENCE</scope>
    <source>
        <tissue evidence="8">Salivary glands</tissue>
    </source>
</reference>
<comment type="subcellular location">
    <subcellularLocation>
        <location evidence="1">Membrane</location>
        <topology evidence="1">Multi-pass membrane protein</topology>
    </subcellularLocation>
</comment>
<evidence type="ECO:0000256" key="4">
    <source>
        <dbReference type="ARBA" id="ARBA00022989"/>
    </source>
</evidence>
<feature type="transmembrane region" description="Helical" evidence="7">
    <location>
        <begin position="522"/>
        <end position="554"/>
    </location>
</feature>
<dbReference type="InterPro" id="IPR001171">
    <property type="entry name" value="ERG24_DHCR-like"/>
</dbReference>
<evidence type="ECO:0000256" key="7">
    <source>
        <dbReference type="SAM" id="Phobius"/>
    </source>
</evidence>
<dbReference type="AlphaFoldDB" id="A0A069DZB1"/>
<accession>A0A069DZB1</accession>
<proteinExistence type="evidence at transcript level"/>
<feature type="compositionally biased region" description="Basic residues" evidence="6">
    <location>
        <begin position="11"/>
        <end position="20"/>
    </location>
</feature>
<comment type="similarity">
    <text evidence="2">Belongs to the ERG4/ERG24 family.</text>
</comment>
<feature type="transmembrane region" description="Helical" evidence="7">
    <location>
        <begin position="224"/>
        <end position="246"/>
    </location>
</feature>
<dbReference type="GO" id="GO:0006695">
    <property type="term" value="P:cholesterol biosynthetic process"/>
    <property type="evidence" value="ECO:0007669"/>
    <property type="project" value="TreeGrafter"/>
</dbReference>
<feature type="transmembrane region" description="Helical" evidence="7">
    <location>
        <begin position="453"/>
        <end position="472"/>
    </location>
</feature>
<keyword evidence="8" id="KW-0675">Receptor</keyword>
<dbReference type="PANTHER" id="PTHR21257">
    <property type="entry name" value="DELTA(14)-STEROL REDUCTASE"/>
    <property type="match status" value="1"/>
</dbReference>
<feature type="transmembrane region" description="Helical" evidence="7">
    <location>
        <begin position="180"/>
        <end position="203"/>
    </location>
</feature>
<feature type="non-terminal residue" evidence="8">
    <location>
        <position position="1"/>
    </location>
</feature>